<dbReference type="EMBL" id="CAJOBJ010112408">
    <property type="protein sequence ID" value="CAF4637551.1"/>
    <property type="molecule type" value="Genomic_DNA"/>
</dbReference>
<organism evidence="3 5">
    <name type="scientific">Rotaria magnacalcarata</name>
    <dbReference type="NCBI Taxonomy" id="392030"/>
    <lineage>
        <taxon>Eukaryota</taxon>
        <taxon>Metazoa</taxon>
        <taxon>Spiralia</taxon>
        <taxon>Gnathifera</taxon>
        <taxon>Rotifera</taxon>
        <taxon>Eurotatoria</taxon>
        <taxon>Bdelloidea</taxon>
        <taxon>Philodinida</taxon>
        <taxon>Philodinidae</taxon>
        <taxon>Rotaria</taxon>
    </lineage>
</organism>
<dbReference type="Proteomes" id="UP000676336">
    <property type="component" value="Unassembled WGS sequence"/>
</dbReference>
<dbReference type="Proteomes" id="UP000681720">
    <property type="component" value="Unassembled WGS sequence"/>
</dbReference>
<accession>A0A8S2ZWK4</accession>
<dbReference type="SUPFAM" id="SSF57424">
    <property type="entry name" value="LDL receptor-like module"/>
    <property type="match status" value="1"/>
</dbReference>
<dbReference type="InterPro" id="IPR036055">
    <property type="entry name" value="LDL_receptor-like_sf"/>
</dbReference>
<dbReference type="Proteomes" id="UP000681967">
    <property type="component" value="Unassembled WGS sequence"/>
</dbReference>
<feature type="non-terminal residue" evidence="3">
    <location>
        <position position="1"/>
    </location>
</feature>
<comment type="caution">
    <text evidence="3">The sequence shown here is derived from an EMBL/GenBank/DDBJ whole genome shotgun (WGS) entry which is preliminary data.</text>
</comment>
<dbReference type="EMBL" id="CAJOBH010091968">
    <property type="protein sequence ID" value="CAF4569765.1"/>
    <property type="molecule type" value="Genomic_DNA"/>
</dbReference>
<dbReference type="EMBL" id="CAJOBI010128136">
    <property type="protein sequence ID" value="CAF4711401.1"/>
    <property type="molecule type" value="Genomic_DNA"/>
</dbReference>
<evidence type="ECO:0000313" key="2">
    <source>
        <dbReference type="EMBL" id="CAF4569765.1"/>
    </source>
</evidence>
<name>A0A8S2ZWK4_9BILA</name>
<evidence type="ECO:0000256" key="1">
    <source>
        <dbReference type="ARBA" id="ARBA00023157"/>
    </source>
</evidence>
<evidence type="ECO:0000313" key="4">
    <source>
        <dbReference type="EMBL" id="CAF4711401.1"/>
    </source>
</evidence>
<sequence>ADNLIGQDNETDETNCNQWPCDNQYTHCDGIWNCWNGADEARCGSTVCPEDTHPCIDPFT</sequence>
<evidence type="ECO:0000313" key="5">
    <source>
        <dbReference type="Proteomes" id="UP000681720"/>
    </source>
</evidence>
<protein>
    <submittedName>
        <fullName evidence="3">Uncharacterized protein</fullName>
    </submittedName>
</protein>
<gene>
    <name evidence="2" type="ORF">BYL167_LOCUS38860</name>
    <name evidence="3" type="ORF">GIL414_LOCUS40490</name>
    <name evidence="4" type="ORF">SMN809_LOCUS43461</name>
</gene>
<feature type="non-terminal residue" evidence="3">
    <location>
        <position position="60"/>
    </location>
</feature>
<proteinExistence type="predicted"/>
<dbReference type="AlphaFoldDB" id="A0A8S2ZWK4"/>
<keyword evidence="1" id="KW-1015">Disulfide bond</keyword>
<reference evidence="3" key="1">
    <citation type="submission" date="2021-02" db="EMBL/GenBank/DDBJ databases">
        <authorList>
            <person name="Nowell W R."/>
        </authorList>
    </citation>
    <scope>NUCLEOTIDE SEQUENCE</scope>
</reference>
<evidence type="ECO:0000313" key="3">
    <source>
        <dbReference type="EMBL" id="CAF4637551.1"/>
    </source>
</evidence>